<evidence type="ECO:0000256" key="1">
    <source>
        <dbReference type="ARBA" id="ARBA00022603"/>
    </source>
</evidence>
<keyword evidence="3" id="KW-0949">S-adenosyl-L-methionine</keyword>
<evidence type="ECO:0000256" key="2">
    <source>
        <dbReference type="ARBA" id="ARBA00022679"/>
    </source>
</evidence>
<protein>
    <submittedName>
        <fullName evidence="4">O-methyltransferase MSMEG_5073</fullName>
        <ecNumber evidence="4">2.1.1.-</ecNumber>
    </submittedName>
</protein>
<dbReference type="InterPro" id="IPR002935">
    <property type="entry name" value="SAM_O-MeTrfase"/>
</dbReference>
<dbReference type="CDD" id="cd02440">
    <property type="entry name" value="AdoMet_MTases"/>
    <property type="match status" value="1"/>
</dbReference>
<dbReference type="PROSITE" id="PS51682">
    <property type="entry name" value="SAM_OMT_I"/>
    <property type="match status" value="1"/>
</dbReference>
<dbReference type="STRING" id="1278298.GCA_000428685_01770"/>
<gene>
    <name evidence="4" type="ORF">NCTC11923_01242</name>
</gene>
<accession>A0A3S4SK61</accession>
<name>A0A3S4SK61_9ACTO</name>
<dbReference type="InterPro" id="IPR050362">
    <property type="entry name" value="Cation-dep_OMT"/>
</dbReference>
<dbReference type="GO" id="GO:0008171">
    <property type="term" value="F:O-methyltransferase activity"/>
    <property type="evidence" value="ECO:0007669"/>
    <property type="project" value="InterPro"/>
</dbReference>
<dbReference type="GO" id="GO:0008757">
    <property type="term" value="F:S-adenosylmethionine-dependent methyltransferase activity"/>
    <property type="evidence" value="ECO:0007669"/>
    <property type="project" value="TreeGrafter"/>
</dbReference>
<keyword evidence="5" id="KW-1185">Reference proteome</keyword>
<reference evidence="4 5" key="1">
    <citation type="submission" date="2018-12" db="EMBL/GenBank/DDBJ databases">
        <authorList>
            <consortium name="Pathogen Informatics"/>
        </authorList>
    </citation>
    <scope>NUCLEOTIDE SEQUENCE [LARGE SCALE GENOMIC DNA]</scope>
    <source>
        <strain evidence="4 5">NCTC11923</strain>
    </source>
</reference>
<dbReference type="SUPFAM" id="SSF53335">
    <property type="entry name" value="S-adenosyl-L-methionine-dependent methyltransferases"/>
    <property type="match status" value="1"/>
</dbReference>
<proteinExistence type="predicted"/>
<dbReference type="EMBL" id="LR134363">
    <property type="protein sequence ID" value="VEG74608.1"/>
    <property type="molecule type" value="Genomic_DNA"/>
</dbReference>
<organism evidence="4 5">
    <name type="scientific">Actinomyces slackii</name>
    <dbReference type="NCBI Taxonomy" id="52774"/>
    <lineage>
        <taxon>Bacteria</taxon>
        <taxon>Bacillati</taxon>
        <taxon>Actinomycetota</taxon>
        <taxon>Actinomycetes</taxon>
        <taxon>Actinomycetales</taxon>
        <taxon>Actinomycetaceae</taxon>
        <taxon>Actinomyces</taxon>
    </lineage>
</organism>
<dbReference type="InterPro" id="IPR029063">
    <property type="entry name" value="SAM-dependent_MTases_sf"/>
</dbReference>
<dbReference type="KEGG" id="asla:NCTC11923_01242"/>
<dbReference type="PANTHER" id="PTHR10509">
    <property type="entry name" value="O-METHYLTRANSFERASE-RELATED"/>
    <property type="match status" value="1"/>
</dbReference>
<sequence length="212" mass="22335">MVSADKTLSWSYTQDFLAEDEATAQARMRGLELGIIPVSTGTGAALRMLAGSVGAKSVAEVGTGTGVSGLWLLAGMGPDGVLTTIDVEPEVQREARHAFDAAGYPTSRIRIIQGRASDVMPRMAARSYDMVVLDVDPQESAYLAGDALRMLRIGGVLAVTRALWNDHVADPARRDAATVAARELGKAMRDSDALLTTLLPVGDGLLVAVRQA</sequence>
<dbReference type="EC" id="2.1.1.-" evidence="4"/>
<dbReference type="Gene3D" id="3.40.50.150">
    <property type="entry name" value="Vaccinia Virus protein VP39"/>
    <property type="match status" value="1"/>
</dbReference>
<dbReference type="AlphaFoldDB" id="A0A3S4SK61"/>
<keyword evidence="2 4" id="KW-0808">Transferase</keyword>
<keyword evidence="1 4" id="KW-0489">Methyltransferase</keyword>
<dbReference type="Proteomes" id="UP000276899">
    <property type="component" value="Chromosome"/>
</dbReference>
<evidence type="ECO:0000256" key="3">
    <source>
        <dbReference type="ARBA" id="ARBA00022691"/>
    </source>
</evidence>
<dbReference type="GO" id="GO:0032259">
    <property type="term" value="P:methylation"/>
    <property type="evidence" value="ECO:0007669"/>
    <property type="project" value="UniProtKB-KW"/>
</dbReference>
<dbReference type="Pfam" id="PF01596">
    <property type="entry name" value="Methyltransf_3"/>
    <property type="match status" value="1"/>
</dbReference>
<evidence type="ECO:0000313" key="5">
    <source>
        <dbReference type="Proteomes" id="UP000276899"/>
    </source>
</evidence>
<dbReference type="PANTHER" id="PTHR10509:SF85">
    <property type="entry name" value="O-METHYLTRANSFERASE RV1220C-RELATED"/>
    <property type="match status" value="1"/>
</dbReference>
<evidence type="ECO:0000313" key="4">
    <source>
        <dbReference type="EMBL" id="VEG74608.1"/>
    </source>
</evidence>